<evidence type="ECO:0000313" key="2">
    <source>
        <dbReference type="Proteomes" id="UP001064048"/>
    </source>
</evidence>
<evidence type="ECO:0000313" key="1">
    <source>
        <dbReference type="EMBL" id="KAI8435007.1"/>
    </source>
</evidence>
<protein>
    <submittedName>
        <fullName evidence="1">Uncharacterized protein</fullName>
    </submittedName>
</protein>
<dbReference type="Proteomes" id="UP001064048">
    <property type="component" value="Chromosome 5"/>
</dbReference>
<keyword evidence="2" id="KW-1185">Reference proteome</keyword>
<dbReference type="EMBL" id="CM046105">
    <property type="protein sequence ID" value="KAI8435007.1"/>
    <property type="molecule type" value="Genomic_DNA"/>
</dbReference>
<comment type="caution">
    <text evidence="1">The sequence shown here is derived from an EMBL/GenBank/DDBJ whole genome shotgun (WGS) entry which is preliminary data.</text>
</comment>
<proteinExistence type="predicted"/>
<reference evidence="1 2" key="1">
    <citation type="journal article" date="2022" name="Genome Biol. Evol.">
        <title>The Spruce Budworm Genome: Reconstructing the Evolutionary History of Antifreeze Proteins.</title>
        <authorList>
            <person name="Beliveau C."/>
            <person name="Gagne P."/>
            <person name="Picq S."/>
            <person name="Vernygora O."/>
            <person name="Keeling C.I."/>
            <person name="Pinkney K."/>
            <person name="Doucet D."/>
            <person name="Wen F."/>
            <person name="Johnston J.S."/>
            <person name="Maaroufi H."/>
            <person name="Boyle B."/>
            <person name="Laroche J."/>
            <person name="Dewar K."/>
            <person name="Juretic N."/>
            <person name="Blackburn G."/>
            <person name="Nisole A."/>
            <person name="Brunet B."/>
            <person name="Brandao M."/>
            <person name="Lumley L."/>
            <person name="Duan J."/>
            <person name="Quan G."/>
            <person name="Lucarotti C.J."/>
            <person name="Roe A.D."/>
            <person name="Sperling F.A.H."/>
            <person name="Levesque R.C."/>
            <person name="Cusson M."/>
        </authorList>
    </citation>
    <scope>NUCLEOTIDE SEQUENCE [LARGE SCALE GENOMIC DNA]</scope>
    <source>
        <strain evidence="1">Glfc:IPQL:Cfum</strain>
    </source>
</reference>
<gene>
    <name evidence="1" type="ORF">MSG28_003445</name>
</gene>
<sequence length="103" mass="11676">MKPDLMMELEGGPKDLVVGTSYSNRLVWRIKANHLPFPFRKRVKEYFYSSPDQQLIRGIVVIDLDRSEAVPSITAGGIGFPYVNIKLKSARGTGLNYQLEVYN</sequence>
<name>A0ACC0KES5_CHOFU</name>
<accession>A0ACC0KES5</accession>
<organism evidence="1 2">
    <name type="scientific">Choristoneura fumiferana</name>
    <name type="common">Spruce budworm moth</name>
    <name type="synonym">Archips fumiferana</name>
    <dbReference type="NCBI Taxonomy" id="7141"/>
    <lineage>
        <taxon>Eukaryota</taxon>
        <taxon>Metazoa</taxon>
        <taxon>Ecdysozoa</taxon>
        <taxon>Arthropoda</taxon>
        <taxon>Hexapoda</taxon>
        <taxon>Insecta</taxon>
        <taxon>Pterygota</taxon>
        <taxon>Neoptera</taxon>
        <taxon>Endopterygota</taxon>
        <taxon>Lepidoptera</taxon>
        <taxon>Glossata</taxon>
        <taxon>Ditrysia</taxon>
        <taxon>Tortricoidea</taxon>
        <taxon>Tortricidae</taxon>
        <taxon>Tortricinae</taxon>
        <taxon>Choristoneura</taxon>
    </lineage>
</organism>